<accession>K6Y7W2</accession>
<proteinExistence type="predicted"/>
<dbReference type="InterPro" id="IPR008984">
    <property type="entry name" value="SMAD_FHA_dom_sf"/>
</dbReference>
<dbReference type="Proteomes" id="UP000006334">
    <property type="component" value="Unassembled WGS sequence"/>
</dbReference>
<dbReference type="AlphaFoldDB" id="K6Y7W2"/>
<dbReference type="RefSeq" id="WP_008842573.1">
    <property type="nucleotide sequence ID" value="NZ_BAEN01000004.1"/>
</dbReference>
<dbReference type="STRING" id="1127673.GLIP_0098"/>
<reference evidence="2 3" key="1">
    <citation type="journal article" date="2017" name="Antonie Van Leeuwenhoek">
        <title>Rhizobium rhizosphaerae sp. nov., a novel species isolated from rice rhizosphere.</title>
        <authorList>
            <person name="Zhao J.J."/>
            <person name="Zhang J."/>
            <person name="Zhang R.J."/>
            <person name="Zhang C.W."/>
            <person name="Yin H.Q."/>
            <person name="Zhang X.X."/>
        </authorList>
    </citation>
    <scope>NUCLEOTIDE SEQUENCE [LARGE SCALE GENOMIC DNA]</scope>
    <source>
        <strain evidence="2 3">E3</strain>
    </source>
</reference>
<gene>
    <name evidence="2" type="ORF">GLIP_0098</name>
</gene>
<dbReference type="CDD" id="cd00060">
    <property type="entry name" value="FHA"/>
    <property type="match status" value="1"/>
</dbReference>
<dbReference type="SUPFAM" id="SSF49879">
    <property type="entry name" value="SMAD/FHA domain"/>
    <property type="match status" value="1"/>
</dbReference>
<protein>
    <recommendedName>
        <fullName evidence="4">FHA domain-containing protein</fullName>
    </recommendedName>
</protein>
<organism evidence="2 3">
    <name type="scientific">Aliiglaciecola lipolytica E3</name>
    <dbReference type="NCBI Taxonomy" id="1127673"/>
    <lineage>
        <taxon>Bacteria</taxon>
        <taxon>Pseudomonadati</taxon>
        <taxon>Pseudomonadota</taxon>
        <taxon>Gammaproteobacteria</taxon>
        <taxon>Alteromonadales</taxon>
        <taxon>Alteromonadaceae</taxon>
        <taxon>Aliiglaciecola</taxon>
    </lineage>
</organism>
<evidence type="ECO:0000313" key="2">
    <source>
        <dbReference type="EMBL" id="GAC12753.1"/>
    </source>
</evidence>
<feature type="compositionally biased region" description="Basic and acidic residues" evidence="1">
    <location>
        <begin position="1"/>
        <end position="13"/>
    </location>
</feature>
<evidence type="ECO:0000313" key="3">
    <source>
        <dbReference type="Proteomes" id="UP000006334"/>
    </source>
</evidence>
<feature type="region of interest" description="Disordered" evidence="1">
    <location>
        <begin position="1"/>
        <end position="139"/>
    </location>
</feature>
<dbReference type="eggNOG" id="COG1716">
    <property type="taxonomic scope" value="Bacteria"/>
</dbReference>
<dbReference type="OrthoDB" id="370565at2"/>
<sequence>MSFRRGPDGKPVEIESSFVKSDDRPTQSTPDEGTKPPQGMFGGSQANKPKEGATQPPNVDLFNHMKSSGSSMRPGGVAVSPEPPTRPANMPGASDAASTPENTPPPSNHQATPKPVVEEPKTSINFGGAGASSSTGASASNASAESFVCGWLVVVDGPGKGKSVVIGPGQSAISRSPTERITLNFGDTSITSKQQLLVIYDDENREFIVAPGNGSSLNRVNGQIVAGQTVLQSGDQLKVGATTLRFVAFCDQNFNWE</sequence>
<name>K6Y7W2_9ALTE</name>
<comment type="caution">
    <text evidence="2">The sequence shown here is derived from an EMBL/GenBank/DDBJ whole genome shotgun (WGS) entry which is preliminary data.</text>
</comment>
<evidence type="ECO:0008006" key="4">
    <source>
        <dbReference type="Google" id="ProtNLM"/>
    </source>
</evidence>
<evidence type="ECO:0000256" key="1">
    <source>
        <dbReference type="SAM" id="MobiDB-lite"/>
    </source>
</evidence>
<keyword evidence="3" id="KW-1185">Reference proteome</keyword>
<dbReference type="EMBL" id="BAEN01000004">
    <property type="protein sequence ID" value="GAC12753.1"/>
    <property type="molecule type" value="Genomic_DNA"/>
</dbReference>
<dbReference type="Gene3D" id="2.60.200.20">
    <property type="match status" value="1"/>
</dbReference>